<keyword evidence="3" id="KW-1185">Reference proteome</keyword>
<dbReference type="EMBL" id="RJVU01070304">
    <property type="protein sequence ID" value="ROI60075.1"/>
    <property type="molecule type" value="Genomic_DNA"/>
</dbReference>
<comment type="caution">
    <text evidence="2">The sequence shown here is derived from an EMBL/GenBank/DDBJ whole genome shotgun (WGS) entry which is preliminary data.</text>
</comment>
<dbReference type="Gene3D" id="3.30.70.1820">
    <property type="entry name" value="L1 transposable element, RRM domain"/>
    <property type="match status" value="1"/>
</dbReference>
<evidence type="ECO:0000256" key="1">
    <source>
        <dbReference type="SAM" id="MobiDB-lite"/>
    </source>
</evidence>
<evidence type="ECO:0000313" key="3">
    <source>
        <dbReference type="Proteomes" id="UP000281406"/>
    </source>
</evidence>
<reference evidence="2 3" key="1">
    <citation type="submission" date="2018-10" db="EMBL/GenBank/DDBJ databases">
        <title>Genome assembly for a Yunnan-Guizhou Plateau 3E fish, Anabarilius grahami (Regan), and its evolutionary and genetic applications.</title>
        <authorList>
            <person name="Jiang W."/>
        </authorList>
    </citation>
    <scope>NUCLEOTIDE SEQUENCE [LARGE SCALE GENOMIC DNA]</scope>
    <source>
        <strain evidence="2">AG-KIZ</strain>
        <tissue evidence="2">Muscle</tissue>
    </source>
</reference>
<feature type="compositionally biased region" description="Polar residues" evidence="1">
    <location>
        <begin position="65"/>
        <end position="89"/>
    </location>
</feature>
<feature type="compositionally biased region" description="Polar residues" evidence="1">
    <location>
        <begin position="98"/>
        <end position="107"/>
    </location>
</feature>
<dbReference type="Proteomes" id="UP000281406">
    <property type="component" value="Unassembled WGS sequence"/>
</dbReference>
<feature type="region of interest" description="Disordered" evidence="1">
    <location>
        <begin position="63"/>
        <end position="107"/>
    </location>
</feature>
<dbReference type="AlphaFoldDB" id="A0A3N0XL35"/>
<protein>
    <submittedName>
        <fullName evidence="2">Uncharacterized protein</fullName>
    </submittedName>
</protein>
<evidence type="ECO:0000313" key="2">
    <source>
        <dbReference type="EMBL" id="ROI60075.1"/>
    </source>
</evidence>
<accession>A0A3N0XL35</accession>
<sequence length="107" mass="11997">MVGMPEGAEGSDVASFLRANLSKWIPSLNRDFEMDWAHRMYDGMKNTDRPRTIIFRVLRWHDRSGSSTGSASDALDTNPTTSNVSQEKQGNIMLTLEHPNQNTNTNA</sequence>
<dbReference type="OrthoDB" id="8959002at2759"/>
<gene>
    <name evidence="2" type="ORF">DPX16_0944</name>
</gene>
<proteinExistence type="predicted"/>
<name>A0A3N0XL35_ANAGA</name>
<organism evidence="2 3">
    <name type="scientific">Anabarilius grahami</name>
    <name type="common">Kanglang fish</name>
    <name type="synonym">Barilius grahami</name>
    <dbReference type="NCBI Taxonomy" id="495550"/>
    <lineage>
        <taxon>Eukaryota</taxon>
        <taxon>Metazoa</taxon>
        <taxon>Chordata</taxon>
        <taxon>Craniata</taxon>
        <taxon>Vertebrata</taxon>
        <taxon>Euteleostomi</taxon>
        <taxon>Actinopterygii</taxon>
        <taxon>Neopterygii</taxon>
        <taxon>Teleostei</taxon>
        <taxon>Ostariophysi</taxon>
        <taxon>Cypriniformes</taxon>
        <taxon>Xenocyprididae</taxon>
        <taxon>Xenocypridinae</taxon>
        <taxon>Xenocypridinae incertae sedis</taxon>
        <taxon>Anabarilius</taxon>
    </lineage>
</organism>